<organism evidence="1 2">
    <name type="scientific">Rhipicephalus microplus</name>
    <name type="common">Cattle tick</name>
    <name type="synonym">Boophilus microplus</name>
    <dbReference type="NCBI Taxonomy" id="6941"/>
    <lineage>
        <taxon>Eukaryota</taxon>
        <taxon>Metazoa</taxon>
        <taxon>Ecdysozoa</taxon>
        <taxon>Arthropoda</taxon>
        <taxon>Chelicerata</taxon>
        <taxon>Arachnida</taxon>
        <taxon>Acari</taxon>
        <taxon>Parasitiformes</taxon>
        <taxon>Ixodida</taxon>
        <taxon>Ixodoidea</taxon>
        <taxon>Ixodidae</taxon>
        <taxon>Rhipicephalinae</taxon>
        <taxon>Rhipicephalus</taxon>
        <taxon>Boophilus</taxon>
    </lineage>
</organism>
<dbReference type="Proteomes" id="UP000821866">
    <property type="component" value="Unassembled WGS sequence"/>
</dbReference>
<proteinExistence type="predicted"/>
<dbReference type="AlphaFoldDB" id="A0A9J6CV36"/>
<dbReference type="EMBL" id="JABSTU010006710">
    <property type="protein sequence ID" value="KAH7932409.1"/>
    <property type="molecule type" value="Genomic_DNA"/>
</dbReference>
<name>A0A9J6CV36_RHIMP</name>
<accession>A0A9J6CV36</accession>
<evidence type="ECO:0008006" key="3">
    <source>
        <dbReference type="Google" id="ProtNLM"/>
    </source>
</evidence>
<sequence>MELTSTLGLTLHTDPAYSSRVCNSVTRDTRPNLSFTKNIRHADWANTEETLCSNHCILNIIVTTNHWHGRWMKKRTRALFHPAAVPLTRPHVQARLPDWTKFRKIYSNLTPIHETGYHPWSQEFVTHLRSTETQVQLSEAMPEADSHLLHLWQARHTPFHK</sequence>
<reference evidence="1" key="2">
    <citation type="submission" date="2021-09" db="EMBL/GenBank/DDBJ databases">
        <authorList>
            <person name="Jia N."/>
            <person name="Wang J."/>
            <person name="Shi W."/>
            <person name="Du L."/>
            <person name="Sun Y."/>
            <person name="Zhan W."/>
            <person name="Jiang J."/>
            <person name="Wang Q."/>
            <person name="Zhang B."/>
            <person name="Ji P."/>
            <person name="Sakyi L.B."/>
            <person name="Cui X."/>
            <person name="Yuan T."/>
            <person name="Jiang B."/>
            <person name="Yang W."/>
            <person name="Lam T.T.-Y."/>
            <person name="Chang Q."/>
            <person name="Ding S."/>
            <person name="Wang X."/>
            <person name="Zhu J."/>
            <person name="Ruan X."/>
            <person name="Zhao L."/>
            <person name="Wei J."/>
            <person name="Que T."/>
            <person name="Du C."/>
            <person name="Cheng J."/>
            <person name="Dai P."/>
            <person name="Han X."/>
            <person name="Huang E."/>
            <person name="Gao Y."/>
            <person name="Liu J."/>
            <person name="Shao H."/>
            <person name="Ye R."/>
            <person name="Li L."/>
            <person name="Wei W."/>
            <person name="Wang X."/>
            <person name="Wang C."/>
            <person name="Huo Q."/>
            <person name="Li W."/>
            <person name="Guo W."/>
            <person name="Chen H."/>
            <person name="Chen S."/>
            <person name="Zhou L."/>
            <person name="Zhou L."/>
            <person name="Ni X."/>
            <person name="Tian J."/>
            <person name="Zhou Y."/>
            <person name="Sheng Y."/>
            <person name="Liu T."/>
            <person name="Pan Y."/>
            <person name="Xia L."/>
            <person name="Li J."/>
            <person name="Zhao F."/>
            <person name="Cao W."/>
        </authorList>
    </citation>
    <scope>NUCLEOTIDE SEQUENCE</scope>
    <source>
        <strain evidence="1">Rmic-2018</strain>
        <tissue evidence="1">Larvae</tissue>
    </source>
</reference>
<comment type="caution">
    <text evidence="1">The sequence shown here is derived from an EMBL/GenBank/DDBJ whole genome shotgun (WGS) entry which is preliminary data.</text>
</comment>
<keyword evidence="2" id="KW-1185">Reference proteome</keyword>
<protein>
    <recommendedName>
        <fullName evidence="3">Tick transposon</fullName>
    </recommendedName>
</protein>
<reference evidence="1" key="1">
    <citation type="journal article" date="2020" name="Cell">
        <title>Large-Scale Comparative Analyses of Tick Genomes Elucidate Their Genetic Diversity and Vector Capacities.</title>
        <authorList>
            <consortium name="Tick Genome and Microbiome Consortium (TIGMIC)"/>
            <person name="Jia N."/>
            <person name="Wang J."/>
            <person name="Shi W."/>
            <person name="Du L."/>
            <person name="Sun Y."/>
            <person name="Zhan W."/>
            <person name="Jiang J.F."/>
            <person name="Wang Q."/>
            <person name="Zhang B."/>
            <person name="Ji P."/>
            <person name="Bell-Sakyi L."/>
            <person name="Cui X.M."/>
            <person name="Yuan T.T."/>
            <person name="Jiang B.G."/>
            <person name="Yang W.F."/>
            <person name="Lam T.T."/>
            <person name="Chang Q.C."/>
            <person name="Ding S.J."/>
            <person name="Wang X.J."/>
            <person name="Zhu J.G."/>
            <person name="Ruan X.D."/>
            <person name="Zhao L."/>
            <person name="Wei J.T."/>
            <person name="Ye R.Z."/>
            <person name="Que T.C."/>
            <person name="Du C.H."/>
            <person name="Zhou Y.H."/>
            <person name="Cheng J.X."/>
            <person name="Dai P.F."/>
            <person name="Guo W.B."/>
            <person name="Han X.H."/>
            <person name="Huang E.J."/>
            <person name="Li L.F."/>
            <person name="Wei W."/>
            <person name="Gao Y.C."/>
            <person name="Liu J.Z."/>
            <person name="Shao H.Z."/>
            <person name="Wang X."/>
            <person name="Wang C.C."/>
            <person name="Yang T.C."/>
            <person name="Huo Q.B."/>
            <person name="Li W."/>
            <person name="Chen H.Y."/>
            <person name="Chen S.E."/>
            <person name="Zhou L.G."/>
            <person name="Ni X.B."/>
            <person name="Tian J.H."/>
            <person name="Sheng Y."/>
            <person name="Liu T."/>
            <person name="Pan Y.S."/>
            <person name="Xia L.Y."/>
            <person name="Li J."/>
            <person name="Zhao F."/>
            <person name="Cao W.C."/>
        </authorList>
    </citation>
    <scope>NUCLEOTIDE SEQUENCE</scope>
    <source>
        <strain evidence="1">Rmic-2018</strain>
    </source>
</reference>
<evidence type="ECO:0000313" key="2">
    <source>
        <dbReference type="Proteomes" id="UP000821866"/>
    </source>
</evidence>
<evidence type="ECO:0000313" key="1">
    <source>
        <dbReference type="EMBL" id="KAH7932409.1"/>
    </source>
</evidence>
<gene>
    <name evidence="1" type="ORF">HPB51_029307</name>
</gene>